<evidence type="ECO:0000313" key="3">
    <source>
        <dbReference type="Proteomes" id="UP001139028"/>
    </source>
</evidence>
<accession>A0A9X2ELS2</accession>
<feature type="transmembrane region" description="Helical" evidence="1">
    <location>
        <begin position="157"/>
        <end position="176"/>
    </location>
</feature>
<organism evidence="2 3">
    <name type="scientific">Microbulbifer okhotskensis</name>
    <dbReference type="NCBI Taxonomy" id="2926617"/>
    <lineage>
        <taxon>Bacteria</taxon>
        <taxon>Pseudomonadati</taxon>
        <taxon>Pseudomonadota</taxon>
        <taxon>Gammaproteobacteria</taxon>
        <taxon>Cellvibrionales</taxon>
        <taxon>Microbulbiferaceae</taxon>
        <taxon>Microbulbifer</taxon>
    </lineage>
</organism>
<dbReference type="Proteomes" id="UP001139028">
    <property type="component" value="Unassembled WGS sequence"/>
</dbReference>
<feature type="transmembrane region" description="Helical" evidence="1">
    <location>
        <begin position="183"/>
        <end position="203"/>
    </location>
</feature>
<gene>
    <name evidence="2" type="ORF">MO867_09525</name>
</gene>
<keyword evidence="1" id="KW-0812">Transmembrane</keyword>
<name>A0A9X2ELS2_9GAMM</name>
<dbReference type="AlphaFoldDB" id="A0A9X2ELS2"/>
<evidence type="ECO:0000256" key="1">
    <source>
        <dbReference type="SAM" id="Phobius"/>
    </source>
</evidence>
<keyword evidence="1" id="KW-0472">Membrane</keyword>
<comment type="caution">
    <text evidence="2">The sequence shown here is derived from an EMBL/GenBank/DDBJ whole genome shotgun (WGS) entry which is preliminary data.</text>
</comment>
<reference evidence="2" key="1">
    <citation type="journal article" date="2022" name="Arch. Microbiol.">
        <title>Microbulbifer okhotskensis sp. nov., isolated from a deep bottom sediment of the Okhotsk Sea.</title>
        <authorList>
            <person name="Romanenko L."/>
            <person name="Kurilenko V."/>
            <person name="Otstavnykh N."/>
            <person name="Velansky P."/>
            <person name="Isaeva M."/>
            <person name="Mikhailov V."/>
        </authorList>
    </citation>
    <scope>NUCLEOTIDE SEQUENCE</scope>
    <source>
        <strain evidence="2">OS29</strain>
    </source>
</reference>
<protein>
    <submittedName>
        <fullName evidence="2">Uncharacterized protein</fullName>
    </submittedName>
</protein>
<dbReference type="EMBL" id="JALBWM010000031">
    <property type="protein sequence ID" value="MCO1334577.1"/>
    <property type="molecule type" value="Genomic_DNA"/>
</dbReference>
<sequence length="263" mass="29918">MEKVSLRVWGILGMVLFAPLFLFTFAAPHTIEKSGESFIEWKLKSEADKKIEALRLPAPTKLEGLLGAKAREFRAKTERDLEKVKQQLKTDAPAILATQIAKLRNLDCECRKKWEQSIKVSMQSKLASLEMTKSKLIDFSHVKYMEIVHKLTLDVRIFLAANSIVFIFLLIASFMQPKAIKQLFLPGGLMLISTVMCSYFYLFEQNWLYTIIYNDYTGFAYVGYLSFVFAILCDIVFNRARVTTEVLNTCLQAIGQAGSLVPC</sequence>
<keyword evidence="1" id="KW-1133">Transmembrane helix</keyword>
<proteinExistence type="predicted"/>
<dbReference type="RefSeq" id="WP_252466152.1">
    <property type="nucleotide sequence ID" value="NZ_JALBWM010000031.1"/>
</dbReference>
<evidence type="ECO:0000313" key="2">
    <source>
        <dbReference type="EMBL" id="MCO1334577.1"/>
    </source>
</evidence>
<feature type="transmembrane region" description="Helical" evidence="1">
    <location>
        <begin position="218"/>
        <end position="237"/>
    </location>
</feature>
<keyword evidence="3" id="KW-1185">Reference proteome</keyword>